<gene>
    <name evidence="8" type="ORF">PPNO1_LOCUS2424</name>
</gene>
<dbReference type="GO" id="GO:0008270">
    <property type="term" value="F:zinc ion binding"/>
    <property type="evidence" value="ECO:0007669"/>
    <property type="project" value="InterPro"/>
</dbReference>
<dbReference type="SMART" id="SM00066">
    <property type="entry name" value="GAL4"/>
    <property type="match status" value="1"/>
</dbReference>
<evidence type="ECO:0000256" key="5">
    <source>
        <dbReference type="ARBA" id="ARBA00023242"/>
    </source>
</evidence>
<evidence type="ECO:0000256" key="2">
    <source>
        <dbReference type="ARBA" id="ARBA00022833"/>
    </source>
</evidence>
<dbReference type="GO" id="GO:0000981">
    <property type="term" value="F:DNA-binding transcription factor activity, RNA polymerase II-specific"/>
    <property type="evidence" value="ECO:0007669"/>
    <property type="project" value="InterPro"/>
</dbReference>
<dbReference type="Gene3D" id="4.10.240.10">
    <property type="entry name" value="Zn(2)-C6 fungal-type DNA-binding domain"/>
    <property type="match status" value="1"/>
</dbReference>
<comment type="caution">
    <text evidence="8">The sequence shown here is derived from an EMBL/GenBank/DDBJ whole genome shotgun (WGS) entry which is preliminary data.</text>
</comment>
<dbReference type="PROSITE" id="PS00463">
    <property type="entry name" value="ZN2_CY6_FUNGAL_1"/>
    <property type="match status" value="1"/>
</dbReference>
<dbReference type="GO" id="GO:0003677">
    <property type="term" value="F:DNA binding"/>
    <property type="evidence" value="ECO:0007669"/>
    <property type="project" value="InterPro"/>
</dbReference>
<dbReference type="GO" id="GO:0006351">
    <property type="term" value="P:DNA-templated transcription"/>
    <property type="evidence" value="ECO:0007669"/>
    <property type="project" value="InterPro"/>
</dbReference>
<keyword evidence="9" id="KW-1185">Reference proteome</keyword>
<keyword evidence="4" id="KW-0804">Transcription</keyword>
<dbReference type="EMBL" id="CALLCH030000005">
    <property type="protein sequence ID" value="CAI4212671.1"/>
    <property type="molecule type" value="Genomic_DNA"/>
</dbReference>
<proteinExistence type="predicted"/>
<dbReference type="Pfam" id="PF04082">
    <property type="entry name" value="Fungal_trans"/>
    <property type="match status" value="1"/>
</dbReference>
<dbReference type="OrthoDB" id="40579at2759"/>
<dbReference type="InterPro" id="IPR007219">
    <property type="entry name" value="XnlR_reg_dom"/>
</dbReference>
<dbReference type="InterPro" id="IPR036864">
    <property type="entry name" value="Zn2-C6_fun-type_DNA-bd_sf"/>
</dbReference>
<evidence type="ECO:0000313" key="9">
    <source>
        <dbReference type="Proteomes" id="UP000838763"/>
    </source>
</evidence>
<dbReference type="Proteomes" id="UP000838763">
    <property type="component" value="Unassembled WGS sequence"/>
</dbReference>
<accession>A0A9P1GZI1</accession>
<dbReference type="PANTHER" id="PTHR47660">
    <property type="entry name" value="TRANSCRIPTION FACTOR WITH C2H2 AND ZN(2)-CYS(6) DNA BINDING DOMAIN (EUROFUNG)-RELATED-RELATED"/>
    <property type="match status" value="1"/>
</dbReference>
<reference evidence="8" key="1">
    <citation type="submission" date="2022-11" db="EMBL/GenBank/DDBJ databases">
        <authorList>
            <person name="Scott C."/>
            <person name="Bruce N."/>
        </authorList>
    </citation>
    <scope>NUCLEOTIDE SEQUENCE</scope>
</reference>
<feature type="region of interest" description="Disordered" evidence="6">
    <location>
        <begin position="103"/>
        <end position="146"/>
    </location>
</feature>
<dbReference type="SUPFAM" id="SSF57701">
    <property type="entry name" value="Zn2/Cys6 DNA-binding domain"/>
    <property type="match status" value="1"/>
</dbReference>
<evidence type="ECO:0000256" key="6">
    <source>
        <dbReference type="SAM" id="MobiDB-lite"/>
    </source>
</evidence>
<evidence type="ECO:0000256" key="3">
    <source>
        <dbReference type="ARBA" id="ARBA00023015"/>
    </source>
</evidence>
<dbReference type="InterPro" id="IPR001138">
    <property type="entry name" value="Zn2Cys6_DnaBD"/>
</dbReference>
<dbReference type="AlphaFoldDB" id="A0A9P1GZI1"/>
<keyword evidence="1" id="KW-0479">Metal-binding</keyword>
<protein>
    <recommendedName>
        <fullName evidence="7">Zn(2)-C6 fungal-type domain-containing protein</fullName>
    </recommendedName>
</protein>
<keyword evidence="2" id="KW-0862">Zinc</keyword>
<name>A0A9P1GZI1_9PEZI</name>
<feature type="compositionally biased region" description="Polar residues" evidence="6">
    <location>
        <begin position="118"/>
        <end position="143"/>
    </location>
</feature>
<feature type="compositionally biased region" description="Basic and acidic residues" evidence="6">
    <location>
        <begin position="32"/>
        <end position="42"/>
    </location>
</feature>
<evidence type="ECO:0000259" key="7">
    <source>
        <dbReference type="PROSITE" id="PS00463"/>
    </source>
</evidence>
<feature type="region of interest" description="Disordered" evidence="6">
    <location>
        <begin position="32"/>
        <end position="57"/>
    </location>
</feature>
<keyword evidence="5" id="KW-0539">Nucleus</keyword>
<feature type="domain" description="Zn(2)-C6 fungal-type" evidence="7">
    <location>
        <begin position="60"/>
        <end position="87"/>
    </location>
</feature>
<organism evidence="8 9">
    <name type="scientific">Parascedosporium putredinis</name>
    <dbReference type="NCBI Taxonomy" id="1442378"/>
    <lineage>
        <taxon>Eukaryota</taxon>
        <taxon>Fungi</taxon>
        <taxon>Dikarya</taxon>
        <taxon>Ascomycota</taxon>
        <taxon>Pezizomycotina</taxon>
        <taxon>Sordariomycetes</taxon>
        <taxon>Hypocreomycetidae</taxon>
        <taxon>Microascales</taxon>
        <taxon>Microascaceae</taxon>
        <taxon>Parascedosporium</taxon>
    </lineage>
</organism>
<keyword evidence="3" id="KW-0805">Transcription regulation</keyword>
<evidence type="ECO:0000256" key="1">
    <source>
        <dbReference type="ARBA" id="ARBA00022723"/>
    </source>
</evidence>
<evidence type="ECO:0000256" key="4">
    <source>
        <dbReference type="ARBA" id="ARBA00023163"/>
    </source>
</evidence>
<evidence type="ECO:0000313" key="8">
    <source>
        <dbReference type="EMBL" id="CAI4212671.1"/>
    </source>
</evidence>
<sequence>MCGPIHKTALSGAKLAIRRLVDSRFAQDLLKRHMSCHDPSERRGKRQRRHQNQGPRVSQACKACAAAKLKCDENPSCSRCQQRGILCQRESRTMDRLMAVADSPSAGAQPASAISPPCTESSKITMTQSSTDGHSTTTPTPDGNPSPLFSIPRSPSTHLHLGLGQPATLAEHDFSSFLRDVVTAVERPATTTVTTTAHFGTLDEPDFDTAQALHGLLDFTIDGDFGFEDVAMGLSNLPTSPSHYFAAIQPLSSASATNSSHPGAPGPGHQQKHIALGIEAPAPASRASPRWGPAPESFNVPQFEPDQSLADKKIPVTARDEILSMVLSNCRPEKKRLVTKAFPAPALLDTLIRAFFSYHRYEVDSFVHEASFNVSQQRPELLAAIISSGATLTDSKLLHTVGFAMEETLRSSLRQVCEEENAATRKLWVLQGFTCHLEVGIWSGIKRKIEISESHRQHPYTQMLRRAGRFNAASYHPAPPLPSDTGALLHQKWHAWVEHESFNRISYRAFITDTQASVALSTNPLISFAEMKTPMPTSRHLWLARSAEEWKAVYLSLPRAPTTASLVDYMNAPADFDTCYDVHFCQVIVLCGSWGMFWHYHQLRDELPARPEAALLLELLYMHLHMPFQEVELFAGKGTLDDARRALPVLRGWLDNEESRRAVWHAGQVLRAAATFRPMHLRAFFAIGVYQAALTIWVYSIAPQIKGGSVGMANAAAAAAAAATTAAPTLHQPGKPDLCVIRPGGSHADMMPPIPLTDQESIVNMVQETLNDNFQGCDALPPLVENLNLLLHNLGRAATSIKT</sequence>
<dbReference type="PANTHER" id="PTHR47660:SF2">
    <property type="entry name" value="TRANSCRIPTION FACTOR WITH C2H2 AND ZN(2)-CYS(6) DNA BINDING DOMAIN (EUROFUNG)"/>
    <property type="match status" value="1"/>
</dbReference>